<dbReference type="Gene3D" id="1.20.1250.20">
    <property type="entry name" value="MFS general substrate transporter like domains"/>
    <property type="match status" value="1"/>
</dbReference>
<organism evidence="2 3">
    <name type="scientific">Acidianus sulfidivorans JP7</name>
    <dbReference type="NCBI Taxonomy" id="619593"/>
    <lineage>
        <taxon>Archaea</taxon>
        <taxon>Thermoproteota</taxon>
        <taxon>Thermoprotei</taxon>
        <taxon>Sulfolobales</taxon>
        <taxon>Sulfolobaceae</taxon>
        <taxon>Acidianus</taxon>
    </lineage>
</organism>
<evidence type="ECO:0000313" key="2">
    <source>
        <dbReference type="EMBL" id="AWR97391.1"/>
    </source>
</evidence>
<dbReference type="EMBL" id="CP029288">
    <property type="protein sequence ID" value="AWR97391.1"/>
    <property type="molecule type" value="Genomic_DNA"/>
</dbReference>
<feature type="transmembrane region" description="Helical" evidence="1">
    <location>
        <begin position="67"/>
        <end position="84"/>
    </location>
</feature>
<dbReference type="OrthoDB" id="37117at2157"/>
<dbReference type="InterPro" id="IPR036259">
    <property type="entry name" value="MFS_trans_sf"/>
</dbReference>
<feature type="transmembrane region" description="Helical" evidence="1">
    <location>
        <begin position="40"/>
        <end position="60"/>
    </location>
</feature>
<feature type="transmembrane region" description="Helical" evidence="1">
    <location>
        <begin position="247"/>
        <end position="269"/>
    </location>
</feature>
<evidence type="ECO:0000256" key="1">
    <source>
        <dbReference type="SAM" id="Phobius"/>
    </source>
</evidence>
<feature type="transmembrane region" description="Helical" evidence="1">
    <location>
        <begin position="317"/>
        <end position="333"/>
    </location>
</feature>
<keyword evidence="3" id="KW-1185">Reference proteome</keyword>
<feature type="transmembrane region" description="Helical" evidence="1">
    <location>
        <begin position="12"/>
        <end position="34"/>
    </location>
</feature>
<keyword evidence="1" id="KW-0472">Membrane</keyword>
<feature type="transmembrane region" description="Helical" evidence="1">
    <location>
        <begin position="220"/>
        <end position="240"/>
    </location>
</feature>
<sequence length="335" mass="37739">MINRTVVFAVSWLLWGIGYYLFQPFLSIFLVRFISANELGIFYLITQVIALPFPMIGNIISKKLGMIYTIFLGMSLSGFGMILLPFSKSFLYLIMSIALNQSFYMSLPSYYTIMRNEGENTITKVWAISVIPAIVMPAIGGFIVSIFGYFLLFIIAGICIIFSISPLFIFKIPTHINRNSIRKSKIPYMNIFAIIPLGLSSQFIYLVIKEIYSLSLESVGIIATLAEAFGMIMTFILSFINPKKALLISFSIFSFQILSLLNPYFAISFGIWEAIIPLSLEQGNSINDFTYATTMQILGWILGYAIASIISSPKESIILSSVISIFMLIFIKRKY</sequence>
<dbReference type="RefSeq" id="WP_110380281.1">
    <property type="nucleotide sequence ID" value="NZ_CP029288.2"/>
</dbReference>
<feature type="transmembrane region" description="Helical" evidence="1">
    <location>
        <begin position="191"/>
        <end position="208"/>
    </location>
</feature>
<feature type="transmembrane region" description="Helical" evidence="1">
    <location>
        <begin position="150"/>
        <end position="170"/>
    </location>
</feature>
<dbReference type="SUPFAM" id="SSF103473">
    <property type="entry name" value="MFS general substrate transporter"/>
    <property type="match status" value="1"/>
</dbReference>
<gene>
    <name evidence="2" type="ORF">DFR86_07400</name>
</gene>
<keyword evidence="1" id="KW-1133">Transmembrane helix</keyword>
<accession>A0A2U9IN04</accession>
<name>A0A2U9IN04_9CREN</name>
<protein>
    <recommendedName>
        <fullName evidence="4">MFS transporter</fullName>
    </recommendedName>
</protein>
<feature type="transmembrane region" description="Helical" evidence="1">
    <location>
        <begin position="125"/>
        <end position="144"/>
    </location>
</feature>
<dbReference type="GeneID" id="36837783"/>
<reference evidence="2 3" key="1">
    <citation type="submission" date="2018-05" db="EMBL/GenBank/DDBJ databases">
        <title>Complete Genome Sequences of Extremely Thermoacidophilic, Metal-Mobilizing Type-Strain Members of the Archaeal Family Sulfolobaceae: Acidianus brierleyi DSM-1651T, Acidianus sulfidivorans DSM-18786T, Metallosphaera hakonensis DSM-7519T, and Metallosphaera prunae DSM-10039T.</title>
        <authorList>
            <person name="Counts J.A."/>
            <person name="Kelly R.M."/>
        </authorList>
    </citation>
    <scope>NUCLEOTIDE SEQUENCE [LARGE SCALE GENOMIC DNA]</scope>
    <source>
        <strain evidence="2 3">JP7</strain>
    </source>
</reference>
<proteinExistence type="predicted"/>
<evidence type="ECO:0000313" key="3">
    <source>
        <dbReference type="Proteomes" id="UP000248410"/>
    </source>
</evidence>
<dbReference type="KEGG" id="asul:DFR86_07400"/>
<evidence type="ECO:0008006" key="4">
    <source>
        <dbReference type="Google" id="ProtNLM"/>
    </source>
</evidence>
<feature type="transmembrane region" description="Helical" evidence="1">
    <location>
        <begin position="289"/>
        <end position="310"/>
    </location>
</feature>
<keyword evidence="1" id="KW-0812">Transmembrane</keyword>
<dbReference type="Proteomes" id="UP000248410">
    <property type="component" value="Chromosome"/>
</dbReference>
<dbReference type="AlphaFoldDB" id="A0A2U9IN04"/>
<feature type="transmembrane region" description="Helical" evidence="1">
    <location>
        <begin position="90"/>
        <end position="113"/>
    </location>
</feature>